<accession>A0A6A7ZNR8</accession>
<proteinExistence type="predicted"/>
<dbReference type="AlphaFoldDB" id="A0A6A7ZNR8"/>
<reference evidence="1" key="1">
    <citation type="journal article" date="2013" name="Genome Biol.">
        <title>Comparative genomics of the core and accessory genomes of 48 Sinorhizobium strains comprising five genospecies.</title>
        <authorList>
            <person name="Sugawara M."/>
            <person name="Epstein B."/>
            <person name="Badgley B.D."/>
            <person name="Unno T."/>
            <person name="Xu L."/>
            <person name="Reese J."/>
            <person name="Gyaneshwar P."/>
            <person name="Denny R."/>
            <person name="Mudge J."/>
            <person name="Bharti A.K."/>
            <person name="Farmer A.D."/>
            <person name="May G.D."/>
            <person name="Woodward J.E."/>
            <person name="Medigue C."/>
            <person name="Vallenet D."/>
            <person name="Lajus A."/>
            <person name="Rouy Z."/>
            <person name="Martinez-Vaz B."/>
            <person name="Tiffin P."/>
            <person name="Young N.D."/>
            <person name="Sadowsky M.J."/>
        </authorList>
    </citation>
    <scope>NUCLEOTIDE SEQUENCE</scope>
    <source>
        <strain evidence="1">M30</strain>
    </source>
</reference>
<protein>
    <submittedName>
        <fullName evidence="1">Uncharacterized protein</fullName>
    </submittedName>
</protein>
<evidence type="ECO:0000313" key="1">
    <source>
        <dbReference type="EMBL" id="MQW03312.1"/>
    </source>
</evidence>
<comment type="caution">
    <text evidence="1">The sequence shown here is derived from an EMBL/GenBank/DDBJ whole genome shotgun (WGS) entry which is preliminary data.</text>
</comment>
<organism evidence="1">
    <name type="scientific">Rhizobium meliloti</name>
    <name type="common">Ensifer meliloti</name>
    <name type="synonym">Sinorhizobium meliloti</name>
    <dbReference type="NCBI Taxonomy" id="382"/>
    <lineage>
        <taxon>Bacteria</taxon>
        <taxon>Pseudomonadati</taxon>
        <taxon>Pseudomonadota</taxon>
        <taxon>Alphaproteobacteria</taxon>
        <taxon>Hyphomicrobiales</taxon>
        <taxon>Rhizobiaceae</taxon>
        <taxon>Sinorhizobium/Ensifer group</taxon>
        <taxon>Sinorhizobium</taxon>
    </lineage>
</organism>
<dbReference type="EMBL" id="WISP01000052">
    <property type="protein sequence ID" value="MQW03312.1"/>
    <property type="molecule type" value="Genomic_DNA"/>
</dbReference>
<sequence length="146" mass="16348">MRGGRYAERDICSKSQGRSRAVKTLISHRGTKPAVTLVARSRVSGRMESGPFDGRYKPPQALANTPQIVQLLRVICLRYIFEIVDDEGQSRAYVASHMYRKADKLIVLHRGAEVGIDICRICDWCAVDEDEAQRAGTAQTGWLHDC</sequence>
<gene>
    <name evidence="1" type="ORF">GHK45_05655</name>
</gene>
<name>A0A6A7ZNR8_RHIML</name>